<dbReference type="EMBL" id="JAMSHJ010000001">
    <property type="protein sequence ID" value="KAI5442943.1"/>
    <property type="molecule type" value="Genomic_DNA"/>
</dbReference>
<gene>
    <name evidence="2" type="ORF">KIW84_011832</name>
</gene>
<proteinExistence type="predicted"/>
<keyword evidence="3" id="KW-1185">Reference proteome</keyword>
<sequence>MATSSKTSKDVSEATKTSVKSKSPKKISELPYFATLPGPIMVANQQYIPEPKTEEQRKNYASHVLIPIFVSSKTHVLSGPLADLDIDFSKLKEYFPYYHKCKPTGQAKKPRVELTTTEDPKTNETIDLRFMNNDFRA</sequence>
<dbReference type="Gramene" id="Psat01G0183200-T1">
    <property type="protein sequence ID" value="KAI5442943.1"/>
    <property type="gene ID" value="KIW84_011832"/>
</dbReference>
<name>A0A9D5BFZ1_PEA</name>
<accession>A0A9D5BFZ1</accession>
<organism evidence="2 3">
    <name type="scientific">Pisum sativum</name>
    <name type="common">Garden pea</name>
    <name type="synonym">Lathyrus oleraceus</name>
    <dbReference type="NCBI Taxonomy" id="3888"/>
    <lineage>
        <taxon>Eukaryota</taxon>
        <taxon>Viridiplantae</taxon>
        <taxon>Streptophyta</taxon>
        <taxon>Embryophyta</taxon>
        <taxon>Tracheophyta</taxon>
        <taxon>Spermatophyta</taxon>
        <taxon>Magnoliopsida</taxon>
        <taxon>eudicotyledons</taxon>
        <taxon>Gunneridae</taxon>
        <taxon>Pentapetalae</taxon>
        <taxon>rosids</taxon>
        <taxon>fabids</taxon>
        <taxon>Fabales</taxon>
        <taxon>Fabaceae</taxon>
        <taxon>Papilionoideae</taxon>
        <taxon>50 kb inversion clade</taxon>
        <taxon>NPAAA clade</taxon>
        <taxon>Hologalegina</taxon>
        <taxon>IRL clade</taxon>
        <taxon>Fabeae</taxon>
        <taxon>Lathyrus</taxon>
    </lineage>
</organism>
<comment type="caution">
    <text evidence="2">The sequence shown here is derived from an EMBL/GenBank/DDBJ whole genome shotgun (WGS) entry which is preliminary data.</text>
</comment>
<dbReference type="Proteomes" id="UP001058974">
    <property type="component" value="Chromosome 1"/>
</dbReference>
<protein>
    <submittedName>
        <fullName evidence="2">Uncharacterized protein</fullName>
    </submittedName>
</protein>
<feature type="region of interest" description="Disordered" evidence="1">
    <location>
        <begin position="1"/>
        <end position="25"/>
    </location>
</feature>
<evidence type="ECO:0000313" key="3">
    <source>
        <dbReference type="Proteomes" id="UP001058974"/>
    </source>
</evidence>
<evidence type="ECO:0000313" key="2">
    <source>
        <dbReference type="EMBL" id="KAI5442943.1"/>
    </source>
</evidence>
<evidence type="ECO:0000256" key="1">
    <source>
        <dbReference type="SAM" id="MobiDB-lite"/>
    </source>
</evidence>
<reference evidence="2 3" key="1">
    <citation type="journal article" date="2022" name="Nat. Genet.">
        <title>Improved pea reference genome and pan-genome highlight genomic features and evolutionary characteristics.</title>
        <authorList>
            <person name="Yang T."/>
            <person name="Liu R."/>
            <person name="Luo Y."/>
            <person name="Hu S."/>
            <person name="Wang D."/>
            <person name="Wang C."/>
            <person name="Pandey M.K."/>
            <person name="Ge S."/>
            <person name="Xu Q."/>
            <person name="Li N."/>
            <person name="Li G."/>
            <person name="Huang Y."/>
            <person name="Saxena R.K."/>
            <person name="Ji Y."/>
            <person name="Li M."/>
            <person name="Yan X."/>
            <person name="He Y."/>
            <person name="Liu Y."/>
            <person name="Wang X."/>
            <person name="Xiang C."/>
            <person name="Varshney R.K."/>
            <person name="Ding H."/>
            <person name="Gao S."/>
            <person name="Zong X."/>
        </authorList>
    </citation>
    <scope>NUCLEOTIDE SEQUENCE [LARGE SCALE GENOMIC DNA]</scope>
    <source>
        <strain evidence="2 3">cv. Zhongwan 6</strain>
    </source>
</reference>
<dbReference type="AlphaFoldDB" id="A0A9D5BFZ1"/>